<evidence type="ECO:0000313" key="3">
    <source>
        <dbReference type="Proteomes" id="UP000298663"/>
    </source>
</evidence>
<reference evidence="2 3" key="1">
    <citation type="journal article" date="2015" name="Genome Biol.">
        <title>Comparative genomics of Steinernema reveals deeply conserved gene regulatory networks.</title>
        <authorList>
            <person name="Dillman A.R."/>
            <person name="Macchietto M."/>
            <person name="Porter C.F."/>
            <person name="Rogers A."/>
            <person name="Williams B."/>
            <person name="Antoshechkin I."/>
            <person name="Lee M.M."/>
            <person name="Goodwin Z."/>
            <person name="Lu X."/>
            <person name="Lewis E.E."/>
            <person name="Goodrich-Blair H."/>
            <person name="Stock S.P."/>
            <person name="Adams B.J."/>
            <person name="Sternberg P.W."/>
            <person name="Mortazavi A."/>
        </authorList>
    </citation>
    <scope>NUCLEOTIDE SEQUENCE [LARGE SCALE GENOMIC DNA]</scope>
    <source>
        <strain evidence="2 3">ALL</strain>
    </source>
</reference>
<feature type="region of interest" description="Disordered" evidence="1">
    <location>
        <begin position="1"/>
        <end position="107"/>
    </location>
</feature>
<protein>
    <submittedName>
        <fullName evidence="2">Uncharacterized protein</fullName>
    </submittedName>
</protein>
<name>A0A4U5NIU3_STECR</name>
<dbReference type="AlphaFoldDB" id="A0A4U5NIU3"/>
<evidence type="ECO:0000256" key="1">
    <source>
        <dbReference type="SAM" id="MobiDB-lite"/>
    </source>
</evidence>
<dbReference type="Proteomes" id="UP000298663">
    <property type="component" value="Unassembled WGS sequence"/>
</dbReference>
<comment type="caution">
    <text evidence="2">The sequence shown here is derived from an EMBL/GenBank/DDBJ whole genome shotgun (WGS) entry which is preliminary data.</text>
</comment>
<evidence type="ECO:0000313" key="2">
    <source>
        <dbReference type="EMBL" id="TKR82631.1"/>
    </source>
</evidence>
<gene>
    <name evidence="2" type="ORF">L596_016322</name>
</gene>
<feature type="compositionally biased region" description="Pro residues" evidence="1">
    <location>
        <begin position="16"/>
        <end position="30"/>
    </location>
</feature>
<dbReference type="EMBL" id="AZBU02000004">
    <property type="protein sequence ID" value="TKR82631.1"/>
    <property type="molecule type" value="Genomic_DNA"/>
</dbReference>
<proteinExistence type="predicted"/>
<accession>A0A4U5NIU3</accession>
<reference evidence="2 3" key="2">
    <citation type="journal article" date="2019" name="G3 (Bethesda)">
        <title>Hybrid Assembly of the Genome of the Entomopathogenic Nematode Steinernema carpocapsae Identifies the X-Chromosome.</title>
        <authorList>
            <person name="Serra L."/>
            <person name="Macchietto M."/>
            <person name="Macias-Munoz A."/>
            <person name="McGill C.J."/>
            <person name="Rodriguez I.M."/>
            <person name="Rodriguez B."/>
            <person name="Murad R."/>
            <person name="Mortazavi A."/>
        </authorList>
    </citation>
    <scope>NUCLEOTIDE SEQUENCE [LARGE SCALE GENOMIC DNA]</scope>
    <source>
        <strain evidence="2 3">ALL</strain>
    </source>
</reference>
<feature type="compositionally biased region" description="Low complexity" evidence="1">
    <location>
        <begin position="63"/>
        <end position="88"/>
    </location>
</feature>
<organism evidence="2 3">
    <name type="scientific">Steinernema carpocapsae</name>
    <name type="common">Entomopathogenic nematode</name>
    <dbReference type="NCBI Taxonomy" id="34508"/>
    <lineage>
        <taxon>Eukaryota</taxon>
        <taxon>Metazoa</taxon>
        <taxon>Ecdysozoa</taxon>
        <taxon>Nematoda</taxon>
        <taxon>Chromadorea</taxon>
        <taxon>Rhabditida</taxon>
        <taxon>Tylenchina</taxon>
        <taxon>Panagrolaimomorpha</taxon>
        <taxon>Strongyloidoidea</taxon>
        <taxon>Steinernematidae</taxon>
        <taxon>Steinernema</taxon>
    </lineage>
</organism>
<sequence>MSKPKTGQRSASSTRPPLPPPRATAPPPAPRELRTISARIDLQAVAPPATTSTLLRAVRKASAPRSRLPLPTSSSAPPTSDKPPATSSMKPSRTGARVGATMSSEVR</sequence>
<keyword evidence="3" id="KW-1185">Reference proteome</keyword>